<evidence type="ECO:0000256" key="1">
    <source>
        <dbReference type="SAM" id="MobiDB-lite"/>
    </source>
</evidence>
<dbReference type="Pfam" id="PF20242">
    <property type="entry name" value="Emfourin"/>
    <property type="match status" value="1"/>
</dbReference>
<dbReference type="Proteomes" id="UP001055167">
    <property type="component" value="Unassembled WGS sequence"/>
</dbReference>
<dbReference type="EMBL" id="BPQH01000016">
    <property type="protein sequence ID" value="GJD52008.1"/>
    <property type="molecule type" value="Genomic_DNA"/>
</dbReference>
<accession>A0ABQ4R376</accession>
<evidence type="ECO:0000313" key="2">
    <source>
        <dbReference type="EMBL" id="GJD52008.1"/>
    </source>
</evidence>
<reference evidence="2" key="1">
    <citation type="journal article" date="2021" name="Front. Microbiol.">
        <title>Comprehensive Comparative Genomics and Phenotyping of Methylobacterium Species.</title>
        <authorList>
            <person name="Alessa O."/>
            <person name="Ogura Y."/>
            <person name="Fujitani Y."/>
            <person name="Takami H."/>
            <person name="Hayashi T."/>
            <person name="Sahin N."/>
            <person name="Tani A."/>
        </authorList>
    </citation>
    <scope>NUCLEOTIDE SEQUENCE</scope>
    <source>
        <strain evidence="2">KCTC 52305</strain>
    </source>
</reference>
<sequence length="100" mass="10218">MKIGLAKHGGLLAGSRLGKPPRIVDTETLEPAAAAELARLVAAAKAAPVPAPARPAPDAQSYTVTVEEDGRSTVLRQSDSAPSKAFADLLAWLEGHLGGP</sequence>
<organism evidence="2 3">
    <name type="scientific">Methylobacterium crusticola</name>
    <dbReference type="NCBI Taxonomy" id="1697972"/>
    <lineage>
        <taxon>Bacteria</taxon>
        <taxon>Pseudomonadati</taxon>
        <taxon>Pseudomonadota</taxon>
        <taxon>Alphaproteobacteria</taxon>
        <taxon>Hyphomicrobiales</taxon>
        <taxon>Methylobacteriaceae</taxon>
        <taxon>Methylobacterium</taxon>
    </lineage>
</organism>
<protein>
    <submittedName>
        <fullName evidence="2">Uncharacterized protein</fullName>
    </submittedName>
</protein>
<keyword evidence="3" id="KW-1185">Reference proteome</keyword>
<dbReference type="InterPro" id="IPR049457">
    <property type="entry name" value="Emfourin"/>
</dbReference>
<gene>
    <name evidence="2" type="ORF">OPKNFCMD_4770</name>
</gene>
<feature type="region of interest" description="Disordered" evidence="1">
    <location>
        <begin position="1"/>
        <end position="21"/>
    </location>
</feature>
<reference evidence="2" key="2">
    <citation type="submission" date="2021-08" db="EMBL/GenBank/DDBJ databases">
        <authorList>
            <person name="Tani A."/>
            <person name="Ola A."/>
            <person name="Ogura Y."/>
            <person name="Katsura K."/>
            <person name="Hayashi T."/>
        </authorList>
    </citation>
    <scope>NUCLEOTIDE SEQUENCE</scope>
    <source>
        <strain evidence="2">KCTC 52305</strain>
    </source>
</reference>
<dbReference type="RefSeq" id="WP_128563313.1">
    <property type="nucleotide sequence ID" value="NZ_BPQH01000016.1"/>
</dbReference>
<proteinExistence type="predicted"/>
<name>A0ABQ4R376_9HYPH</name>
<evidence type="ECO:0000313" key="3">
    <source>
        <dbReference type="Proteomes" id="UP001055167"/>
    </source>
</evidence>
<comment type="caution">
    <text evidence="2">The sequence shown here is derived from an EMBL/GenBank/DDBJ whole genome shotgun (WGS) entry which is preliminary data.</text>
</comment>